<evidence type="ECO:0000256" key="2">
    <source>
        <dbReference type="ARBA" id="ARBA00022475"/>
    </source>
</evidence>
<dbReference type="PANTHER" id="PTHR30086">
    <property type="entry name" value="ARGININE EXPORTER PROTEIN ARGO"/>
    <property type="match status" value="1"/>
</dbReference>
<feature type="transmembrane region" description="Helical" evidence="6">
    <location>
        <begin position="42"/>
        <end position="66"/>
    </location>
</feature>
<dbReference type="AlphaFoldDB" id="A0A2N3V7E2"/>
<dbReference type="Pfam" id="PF01810">
    <property type="entry name" value="LysE"/>
    <property type="match status" value="1"/>
</dbReference>
<keyword evidence="2" id="KW-1003">Cell membrane</keyword>
<feature type="transmembrane region" description="Helical" evidence="6">
    <location>
        <begin position="194"/>
        <end position="211"/>
    </location>
</feature>
<proteinExistence type="predicted"/>
<evidence type="ECO:0000313" key="7">
    <source>
        <dbReference type="EMBL" id="PKV77542.1"/>
    </source>
</evidence>
<dbReference type="InterPro" id="IPR001123">
    <property type="entry name" value="LeuE-type"/>
</dbReference>
<evidence type="ECO:0000256" key="1">
    <source>
        <dbReference type="ARBA" id="ARBA00004651"/>
    </source>
</evidence>
<dbReference type="GO" id="GO:0005886">
    <property type="term" value="C:plasma membrane"/>
    <property type="evidence" value="ECO:0007669"/>
    <property type="project" value="UniProtKB-SubCell"/>
</dbReference>
<dbReference type="OrthoDB" id="3175972at2"/>
<keyword evidence="3 6" id="KW-0812">Transmembrane</keyword>
<dbReference type="EMBL" id="PJMW01000002">
    <property type="protein sequence ID" value="PKV77542.1"/>
    <property type="molecule type" value="Genomic_DNA"/>
</dbReference>
<accession>A0A2N3V7E2</accession>
<name>A0A2N3V7E2_9NOCA</name>
<dbReference type="PIRSF" id="PIRSF006324">
    <property type="entry name" value="LeuE"/>
    <property type="match status" value="1"/>
</dbReference>
<reference evidence="7 8" key="1">
    <citation type="submission" date="2017-12" db="EMBL/GenBank/DDBJ databases">
        <title>Sequencing the genomes of 1000 Actinobacteria strains.</title>
        <authorList>
            <person name="Klenk H.-P."/>
        </authorList>
    </citation>
    <scope>NUCLEOTIDE SEQUENCE [LARGE SCALE GENOMIC DNA]</scope>
    <source>
        <strain evidence="7 8">DSM 44489</strain>
    </source>
</reference>
<comment type="subcellular location">
    <subcellularLocation>
        <location evidence="1">Cell membrane</location>
        <topology evidence="1">Multi-pass membrane protein</topology>
    </subcellularLocation>
</comment>
<comment type="caution">
    <text evidence="7">The sequence shown here is derived from an EMBL/GenBank/DDBJ whole genome shotgun (WGS) entry which is preliminary data.</text>
</comment>
<evidence type="ECO:0000256" key="3">
    <source>
        <dbReference type="ARBA" id="ARBA00022692"/>
    </source>
</evidence>
<feature type="transmembrane region" description="Helical" evidence="6">
    <location>
        <begin position="72"/>
        <end position="90"/>
    </location>
</feature>
<organism evidence="7 8">
    <name type="scientific">Nocardia fluminea</name>
    <dbReference type="NCBI Taxonomy" id="134984"/>
    <lineage>
        <taxon>Bacteria</taxon>
        <taxon>Bacillati</taxon>
        <taxon>Actinomycetota</taxon>
        <taxon>Actinomycetes</taxon>
        <taxon>Mycobacteriales</taxon>
        <taxon>Nocardiaceae</taxon>
        <taxon>Nocardia</taxon>
    </lineage>
</organism>
<evidence type="ECO:0000256" key="6">
    <source>
        <dbReference type="SAM" id="Phobius"/>
    </source>
</evidence>
<gene>
    <name evidence="7" type="ORF">ATK86_1887</name>
</gene>
<protein>
    <submittedName>
        <fullName evidence="7">Threonine/homoserine/homoserine lactone efflux protein</fullName>
    </submittedName>
</protein>
<evidence type="ECO:0000256" key="5">
    <source>
        <dbReference type="ARBA" id="ARBA00023136"/>
    </source>
</evidence>
<evidence type="ECO:0000256" key="4">
    <source>
        <dbReference type="ARBA" id="ARBA00022989"/>
    </source>
</evidence>
<dbReference type="GO" id="GO:0015171">
    <property type="term" value="F:amino acid transmembrane transporter activity"/>
    <property type="evidence" value="ECO:0007669"/>
    <property type="project" value="TreeGrafter"/>
</dbReference>
<feature type="transmembrane region" description="Helical" evidence="6">
    <location>
        <begin position="12"/>
        <end position="30"/>
    </location>
</feature>
<dbReference type="PANTHER" id="PTHR30086:SF20">
    <property type="entry name" value="ARGININE EXPORTER PROTEIN ARGO-RELATED"/>
    <property type="match status" value="1"/>
</dbReference>
<evidence type="ECO:0000313" key="8">
    <source>
        <dbReference type="Proteomes" id="UP000233766"/>
    </source>
</evidence>
<keyword evidence="5 6" id="KW-0472">Membrane</keyword>
<dbReference type="Proteomes" id="UP000233766">
    <property type="component" value="Unassembled WGS sequence"/>
</dbReference>
<dbReference type="RefSeq" id="WP_101464181.1">
    <property type="nucleotide sequence ID" value="NZ_PJMW01000002.1"/>
</dbReference>
<keyword evidence="4 6" id="KW-1133">Transmembrane helix</keyword>
<keyword evidence="8" id="KW-1185">Reference proteome</keyword>
<sequence>MPHWVDVLPEFLVAAIILVALPGPATALFLQRSVRDGRSAGLAAVVGNEIGILGWTLAGGTGLSILLAANRWLSTTMHVVGAAVLIWLGVQSWRHARGGHDEFGAALTAKLPGGNTPAAAFRASLLSIAANPKAAVFGMTILPQFLPDDGPVVPTLLVLATIQVVVDGAWCVGVVLAADRAGAWLRRATIRRRLERILAAVLVALGLGLAADTR</sequence>